<evidence type="ECO:0000256" key="1">
    <source>
        <dbReference type="ARBA" id="ARBA00022801"/>
    </source>
</evidence>
<dbReference type="PRINTS" id="PR00111">
    <property type="entry name" value="ABHYDROLASE"/>
</dbReference>
<gene>
    <name evidence="3" type="ORF">ACFOS1_18115</name>
</gene>
<keyword evidence="4" id="KW-1185">Reference proteome</keyword>
<name>A0ABV8HBM4_9FLAO</name>
<protein>
    <submittedName>
        <fullName evidence="3">Alpha/beta fold hydrolase</fullName>
    </submittedName>
</protein>
<dbReference type="InterPro" id="IPR000073">
    <property type="entry name" value="AB_hydrolase_1"/>
</dbReference>
<keyword evidence="1 3" id="KW-0378">Hydrolase</keyword>
<dbReference type="Gene3D" id="3.40.50.1820">
    <property type="entry name" value="alpha/beta hydrolase"/>
    <property type="match status" value="1"/>
</dbReference>
<evidence type="ECO:0000259" key="2">
    <source>
        <dbReference type="Pfam" id="PF00561"/>
    </source>
</evidence>
<sequence>METQAQYSDKELVKQLPGFTSHLITVNNIQLHYVAGGTGQPLICLPGWPQTWYSFHKVIPELAKKYTVIAVDIRGMGSSDKPINGYDKKTMAKDIFELINKLGIQKAHVLGHDIGGMVASSFAFNYPQAVDKLILMDGAHPSEAMREMSLLPMPGTFGDKINDKTPFLWWMAFNQVKELPEQLLEGRFRYLLDWLFSYVMLDDAKMSDFDREVAAYHYNRPENIRASNAWYQAFEQDIKDMNTYDTLQMPVLGMASESSYEFMKQGLPYIAKNVKVIKVEGSGHYFNEENPQAVIDSLLHFLN</sequence>
<dbReference type="PANTHER" id="PTHR43329">
    <property type="entry name" value="EPOXIDE HYDROLASE"/>
    <property type="match status" value="1"/>
</dbReference>
<dbReference type="Proteomes" id="UP001595793">
    <property type="component" value="Unassembled WGS sequence"/>
</dbReference>
<dbReference type="PRINTS" id="PR00412">
    <property type="entry name" value="EPOXHYDRLASE"/>
</dbReference>
<dbReference type="RefSeq" id="WP_290233050.1">
    <property type="nucleotide sequence ID" value="NZ_JAUFPZ010000002.1"/>
</dbReference>
<evidence type="ECO:0000313" key="4">
    <source>
        <dbReference type="Proteomes" id="UP001595793"/>
    </source>
</evidence>
<dbReference type="GO" id="GO:0016787">
    <property type="term" value="F:hydrolase activity"/>
    <property type="evidence" value="ECO:0007669"/>
    <property type="project" value="UniProtKB-KW"/>
</dbReference>
<dbReference type="SUPFAM" id="SSF53474">
    <property type="entry name" value="alpha/beta-Hydrolases"/>
    <property type="match status" value="1"/>
</dbReference>
<evidence type="ECO:0000313" key="3">
    <source>
        <dbReference type="EMBL" id="MFC4029340.1"/>
    </source>
</evidence>
<accession>A0ABV8HBM4</accession>
<dbReference type="InterPro" id="IPR000639">
    <property type="entry name" value="Epox_hydrolase-like"/>
</dbReference>
<dbReference type="Pfam" id="PF00561">
    <property type="entry name" value="Abhydrolase_1"/>
    <property type="match status" value="1"/>
</dbReference>
<dbReference type="InterPro" id="IPR029058">
    <property type="entry name" value="AB_hydrolase_fold"/>
</dbReference>
<feature type="domain" description="AB hydrolase-1" evidence="2">
    <location>
        <begin position="41"/>
        <end position="291"/>
    </location>
</feature>
<comment type="caution">
    <text evidence="3">The sequence shown here is derived from an EMBL/GenBank/DDBJ whole genome shotgun (WGS) entry which is preliminary data.</text>
</comment>
<organism evidence="3 4">
    <name type="scientific">Zunongwangia endophytica</name>
    <dbReference type="NCBI Taxonomy" id="1808945"/>
    <lineage>
        <taxon>Bacteria</taxon>
        <taxon>Pseudomonadati</taxon>
        <taxon>Bacteroidota</taxon>
        <taxon>Flavobacteriia</taxon>
        <taxon>Flavobacteriales</taxon>
        <taxon>Flavobacteriaceae</taxon>
        <taxon>Zunongwangia</taxon>
    </lineage>
</organism>
<dbReference type="EMBL" id="JBHSAS010000032">
    <property type="protein sequence ID" value="MFC4029340.1"/>
    <property type="molecule type" value="Genomic_DNA"/>
</dbReference>
<reference evidence="4" key="1">
    <citation type="journal article" date="2019" name="Int. J. Syst. Evol. Microbiol.">
        <title>The Global Catalogue of Microorganisms (GCM) 10K type strain sequencing project: providing services to taxonomists for standard genome sequencing and annotation.</title>
        <authorList>
            <consortium name="The Broad Institute Genomics Platform"/>
            <consortium name="The Broad Institute Genome Sequencing Center for Infectious Disease"/>
            <person name="Wu L."/>
            <person name="Ma J."/>
        </authorList>
    </citation>
    <scope>NUCLEOTIDE SEQUENCE [LARGE SCALE GENOMIC DNA]</scope>
    <source>
        <strain evidence="4">CECT 9128</strain>
    </source>
</reference>
<proteinExistence type="predicted"/>